<dbReference type="STRING" id="105559.Nwat_2526"/>
<dbReference type="InterPro" id="IPR043519">
    <property type="entry name" value="NT_sf"/>
</dbReference>
<dbReference type="eggNOG" id="COG1708">
    <property type="taxonomic scope" value="Bacteria"/>
</dbReference>
<feature type="domain" description="Polymerase beta nucleotidyltransferase" evidence="1">
    <location>
        <begin position="43"/>
        <end position="112"/>
    </location>
</feature>
<dbReference type="InterPro" id="IPR052930">
    <property type="entry name" value="TA_antitoxin_MntA"/>
</dbReference>
<dbReference type="Proteomes" id="UP000000393">
    <property type="component" value="Chromosome"/>
</dbReference>
<dbReference type="Pfam" id="PF18765">
    <property type="entry name" value="Polbeta"/>
    <property type="match status" value="1"/>
</dbReference>
<accession>D8K9V8</accession>
<reference evidence="2 3" key="1">
    <citation type="submission" date="2010-06" db="EMBL/GenBank/DDBJ databases">
        <title>Complete sequence of chromosome of Nitrosococcus watsoni C-113.</title>
        <authorList>
            <consortium name="US DOE Joint Genome Institute"/>
            <person name="Lucas S."/>
            <person name="Copeland A."/>
            <person name="Lapidus A."/>
            <person name="Cheng J.-F."/>
            <person name="Bruce D."/>
            <person name="Goodwin L."/>
            <person name="Pitluck S."/>
            <person name="Malfatti S.A."/>
            <person name="Chain P.S.G."/>
            <person name="Land M."/>
            <person name="Hauser L."/>
            <person name="Kyrpides N."/>
            <person name="Ivanova N."/>
            <person name="Cambell M.A."/>
            <person name="Heidelberg J.F."/>
            <person name="Klotz M.G."/>
            <person name="Woyke T."/>
        </authorList>
    </citation>
    <scope>NUCLEOTIDE SEQUENCE [LARGE SCALE GENOMIC DNA]</scope>
    <source>
        <strain evidence="2 3">C-113</strain>
    </source>
</reference>
<dbReference type="Gene3D" id="3.30.460.10">
    <property type="entry name" value="Beta Polymerase, domain 2"/>
    <property type="match status" value="1"/>
</dbReference>
<dbReference type="PANTHER" id="PTHR43852:SF2">
    <property type="entry name" value="PROTEIN ADENYLYLTRANSFERASE MNTA"/>
    <property type="match status" value="1"/>
</dbReference>
<dbReference type="HOGENOM" id="CLU_130257_5_2_6"/>
<evidence type="ECO:0000259" key="1">
    <source>
        <dbReference type="Pfam" id="PF18765"/>
    </source>
</evidence>
<dbReference type="AlphaFoldDB" id="D8K9V8"/>
<evidence type="ECO:0000313" key="3">
    <source>
        <dbReference type="Proteomes" id="UP000000393"/>
    </source>
</evidence>
<evidence type="ECO:0000313" key="2">
    <source>
        <dbReference type="EMBL" id="ADJ29316.1"/>
    </source>
</evidence>
<sequence>MNTKFLNSTHNDHIYPLKKAPQWDIAESQRIVREKLGGIKADIYLFGSRADGTMGRYSDIDIGIDPYEPLPVGLLAEIREALEESQIIYQVDLVDLSQTSQTFRRRVLEKGIQWKD</sequence>
<dbReference type="SUPFAM" id="SSF81301">
    <property type="entry name" value="Nucleotidyltransferase"/>
    <property type="match status" value="1"/>
</dbReference>
<dbReference type="InterPro" id="IPR041633">
    <property type="entry name" value="Polbeta"/>
</dbReference>
<keyword evidence="3" id="KW-1185">Reference proteome</keyword>
<dbReference type="PANTHER" id="PTHR43852">
    <property type="entry name" value="NUCLEOTIDYLTRANSFERASE"/>
    <property type="match status" value="1"/>
</dbReference>
<dbReference type="EMBL" id="CP002086">
    <property type="protein sequence ID" value="ADJ29316.1"/>
    <property type="molecule type" value="Genomic_DNA"/>
</dbReference>
<gene>
    <name evidence="2" type="ordered locus">Nwat_2526</name>
</gene>
<protein>
    <submittedName>
        <fullName evidence="2">DNA polymerase beta domain protein region</fullName>
    </submittedName>
</protein>
<organism evidence="2 3">
    <name type="scientific">Nitrosococcus watsoni (strain C-113)</name>
    <dbReference type="NCBI Taxonomy" id="105559"/>
    <lineage>
        <taxon>Bacteria</taxon>
        <taxon>Pseudomonadati</taxon>
        <taxon>Pseudomonadota</taxon>
        <taxon>Gammaproteobacteria</taxon>
        <taxon>Chromatiales</taxon>
        <taxon>Chromatiaceae</taxon>
        <taxon>Nitrosococcus</taxon>
    </lineage>
</organism>
<dbReference type="CDD" id="cd05403">
    <property type="entry name" value="NT_KNTase_like"/>
    <property type="match status" value="1"/>
</dbReference>
<name>D8K9V8_NITWC</name>
<dbReference type="OrthoDB" id="9808659at2"/>
<dbReference type="KEGG" id="nwa:Nwat_2526"/>
<proteinExistence type="predicted"/>
<dbReference type="RefSeq" id="WP_013221385.1">
    <property type="nucleotide sequence ID" value="NC_014315.1"/>
</dbReference>